<keyword evidence="1" id="KW-0812">Transmembrane</keyword>
<keyword evidence="3" id="KW-1185">Reference proteome</keyword>
<feature type="transmembrane region" description="Helical" evidence="1">
    <location>
        <begin position="82"/>
        <end position="100"/>
    </location>
</feature>
<dbReference type="AlphaFoldDB" id="A0AAV9IY26"/>
<feature type="transmembrane region" description="Helical" evidence="1">
    <location>
        <begin position="232"/>
        <end position="257"/>
    </location>
</feature>
<evidence type="ECO:0000256" key="1">
    <source>
        <dbReference type="SAM" id="Phobius"/>
    </source>
</evidence>
<keyword evidence="1" id="KW-1133">Transmembrane helix</keyword>
<gene>
    <name evidence="2" type="ORF">CDCA_CDCA11G3214</name>
</gene>
<keyword evidence="1" id="KW-0472">Membrane</keyword>
<name>A0AAV9IY26_CYACA</name>
<dbReference type="EMBL" id="JANCYW010000011">
    <property type="protein sequence ID" value="KAK4537189.1"/>
    <property type="molecule type" value="Genomic_DNA"/>
</dbReference>
<organism evidence="2 3">
    <name type="scientific">Cyanidium caldarium</name>
    <name type="common">Red alga</name>
    <dbReference type="NCBI Taxonomy" id="2771"/>
    <lineage>
        <taxon>Eukaryota</taxon>
        <taxon>Rhodophyta</taxon>
        <taxon>Bangiophyceae</taxon>
        <taxon>Cyanidiales</taxon>
        <taxon>Cyanidiaceae</taxon>
        <taxon>Cyanidium</taxon>
    </lineage>
</organism>
<evidence type="ECO:0000313" key="2">
    <source>
        <dbReference type="EMBL" id="KAK4537189.1"/>
    </source>
</evidence>
<comment type="caution">
    <text evidence="2">The sequence shown here is derived from an EMBL/GenBank/DDBJ whole genome shotgun (WGS) entry which is preliminary data.</text>
</comment>
<sequence>MQREAYVNHFQALRNRLSSVWRTMHTRASGMKPAASPFYRRIPWSGARKLLPSLPLRARASVTESATVQAALAVTPANIRNVVGVGSAALGLYVLYWVLVARGMPRTAVPDAMRSGRFRRWFIAIAFWELFIVYVAPVLAPLWAGWRGAAGVALLHRCIPLSALYFLPNMLMTLVNIRLEGYYRHRKRYLVVYSSIAVNNLWRLLCYGWVLADTHRRLTAAPQLSALWAFHHVAWAGVVISVIIMIVFEPAVLAALFSPSTTTATRMTKPTQPSR</sequence>
<evidence type="ECO:0000313" key="3">
    <source>
        <dbReference type="Proteomes" id="UP001301350"/>
    </source>
</evidence>
<protein>
    <submittedName>
        <fullName evidence="2">Uncharacterized protein</fullName>
    </submittedName>
</protein>
<dbReference type="Proteomes" id="UP001301350">
    <property type="component" value="Unassembled WGS sequence"/>
</dbReference>
<proteinExistence type="predicted"/>
<feature type="transmembrane region" description="Helical" evidence="1">
    <location>
        <begin position="121"/>
        <end position="143"/>
    </location>
</feature>
<feature type="transmembrane region" description="Helical" evidence="1">
    <location>
        <begin position="189"/>
        <end position="212"/>
    </location>
</feature>
<reference evidence="2 3" key="1">
    <citation type="submission" date="2022-07" db="EMBL/GenBank/DDBJ databases">
        <title>Genome-wide signatures of adaptation to extreme environments.</title>
        <authorList>
            <person name="Cho C.H."/>
            <person name="Yoon H.S."/>
        </authorList>
    </citation>
    <scope>NUCLEOTIDE SEQUENCE [LARGE SCALE GENOMIC DNA]</scope>
    <source>
        <strain evidence="2 3">DBV 063 E5</strain>
    </source>
</reference>
<accession>A0AAV9IY26</accession>